<proteinExistence type="predicted"/>
<keyword evidence="3 6" id="KW-0812">Transmembrane</keyword>
<sequence length="58" mass="6682">MHISIRRSSRNRVVAGVLGGLAVHFDWNANLLRIIWVLLTLTPFPGLIIYLILWLIMK</sequence>
<evidence type="ECO:0000256" key="3">
    <source>
        <dbReference type="ARBA" id="ARBA00022692"/>
    </source>
</evidence>
<dbReference type="InterPro" id="IPR052027">
    <property type="entry name" value="PspC"/>
</dbReference>
<dbReference type="Proteomes" id="UP000831495">
    <property type="component" value="Chromosome"/>
</dbReference>
<dbReference type="Pfam" id="PF04024">
    <property type="entry name" value="PspC"/>
    <property type="match status" value="1"/>
</dbReference>
<name>A0ABY4P7P9_9LACO</name>
<organism evidence="8 9">
    <name type="scientific">Bombilactobacillus folatiphilus</name>
    <dbReference type="NCBI Taxonomy" id="2923362"/>
    <lineage>
        <taxon>Bacteria</taxon>
        <taxon>Bacillati</taxon>
        <taxon>Bacillota</taxon>
        <taxon>Bacilli</taxon>
        <taxon>Lactobacillales</taxon>
        <taxon>Lactobacillaceae</taxon>
        <taxon>Bombilactobacillus</taxon>
    </lineage>
</organism>
<feature type="transmembrane region" description="Helical" evidence="6">
    <location>
        <begin position="35"/>
        <end position="56"/>
    </location>
</feature>
<reference evidence="8" key="1">
    <citation type="journal article" date="2022" name="Int. J. Syst. Evol. Microbiol.">
        <title>Apilactobacillus apisilvae sp. nov., Nicolia spurrieriana gen. nov. sp. nov., Bombilactobacillus folatiphilus sp. nov. and Bombilactobacillus thymidiniphilus sp. nov., four new lactic acid bacterial isolates from stingless bees Tetragonula carbonaria and Austroplebeia australis.</title>
        <authorList>
            <person name="Oliphant S.A."/>
            <person name="Watson-Haigh N.S."/>
            <person name="Sumby K.M."/>
            <person name="Gardner J."/>
            <person name="Groom S."/>
            <person name="Jiranek V."/>
        </authorList>
    </citation>
    <scope>NUCLEOTIDE SEQUENCE</scope>
    <source>
        <strain evidence="8">SG4_D2</strain>
    </source>
</reference>
<evidence type="ECO:0000256" key="6">
    <source>
        <dbReference type="SAM" id="Phobius"/>
    </source>
</evidence>
<evidence type="ECO:0000259" key="7">
    <source>
        <dbReference type="Pfam" id="PF04024"/>
    </source>
</evidence>
<keyword evidence="9" id="KW-1185">Reference proteome</keyword>
<comment type="subcellular location">
    <subcellularLocation>
        <location evidence="1">Cell membrane</location>
        <topology evidence="1">Single-pass membrane protein</topology>
    </subcellularLocation>
</comment>
<evidence type="ECO:0000256" key="2">
    <source>
        <dbReference type="ARBA" id="ARBA00022475"/>
    </source>
</evidence>
<dbReference type="PANTHER" id="PTHR33885">
    <property type="entry name" value="PHAGE SHOCK PROTEIN C"/>
    <property type="match status" value="1"/>
</dbReference>
<dbReference type="PANTHER" id="PTHR33885:SF3">
    <property type="entry name" value="PHAGE SHOCK PROTEIN C"/>
    <property type="match status" value="1"/>
</dbReference>
<evidence type="ECO:0000256" key="5">
    <source>
        <dbReference type="ARBA" id="ARBA00023136"/>
    </source>
</evidence>
<accession>A0ABY4P7P9</accession>
<gene>
    <name evidence="8" type="ORF">MOO45_04810</name>
</gene>
<evidence type="ECO:0000313" key="9">
    <source>
        <dbReference type="Proteomes" id="UP000831495"/>
    </source>
</evidence>
<keyword evidence="2" id="KW-1003">Cell membrane</keyword>
<evidence type="ECO:0000313" key="8">
    <source>
        <dbReference type="EMBL" id="UQS81549.1"/>
    </source>
</evidence>
<dbReference type="InterPro" id="IPR007168">
    <property type="entry name" value="Phageshock_PspC_N"/>
</dbReference>
<feature type="domain" description="Phage shock protein PspC N-terminal" evidence="7">
    <location>
        <begin position="5"/>
        <end position="57"/>
    </location>
</feature>
<dbReference type="RefSeq" id="WP_249513819.1">
    <property type="nucleotide sequence ID" value="NZ_CP093366.1"/>
</dbReference>
<keyword evidence="4 6" id="KW-1133">Transmembrane helix</keyword>
<keyword evidence="5 6" id="KW-0472">Membrane</keyword>
<protein>
    <submittedName>
        <fullName evidence="8">PspC domain-containing protein</fullName>
    </submittedName>
</protein>
<dbReference type="EMBL" id="CP093366">
    <property type="protein sequence ID" value="UQS81549.1"/>
    <property type="molecule type" value="Genomic_DNA"/>
</dbReference>
<evidence type="ECO:0000256" key="4">
    <source>
        <dbReference type="ARBA" id="ARBA00022989"/>
    </source>
</evidence>
<evidence type="ECO:0000256" key="1">
    <source>
        <dbReference type="ARBA" id="ARBA00004162"/>
    </source>
</evidence>